<dbReference type="AlphaFoldDB" id="A0A0N5A4T3"/>
<proteinExistence type="predicted"/>
<keyword evidence="9" id="KW-1185">Reference proteome</keyword>
<comment type="cofactor">
    <cofactor evidence="7">
        <name>Zn(2+)</name>
        <dbReference type="ChEBI" id="CHEBI:29105"/>
    </cofactor>
    <text evidence="7">Binds 1 zinc ion per subunit.</text>
</comment>
<protein>
    <recommendedName>
        <fullName evidence="7">Metalloendopeptidase</fullName>
        <ecNumber evidence="7">3.4.24.-</ecNumber>
    </recommendedName>
</protein>
<accession>A0A0N5A4T3</accession>
<dbReference type="InterPro" id="IPR024079">
    <property type="entry name" value="MetalloPept_cat_dom_sf"/>
</dbReference>
<dbReference type="Pfam" id="PF01400">
    <property type="entry name" value="Astacin"/>
    <property type="match status" value="1"/>
</dbReference>
<evidence type="ECO:0000256" key="3">
    <source>
        <dbReference type="ARBA" id="ARBA00022801"/>
    </source>
</evidence>
<dbReference type="EC" id="3.4.24.-" evidence="7"/>
<name>A0A0N5A4T3_PARTI</name>
<keyword evidence="6" id="KW-1015">Disulfide bond</keyword>
<evidence type="ECO:0000256" key="1">
    <source>
        <dbReference type="ARBA" id="ARBA00022670"/>
    </source>
</evidence>
<dbReference type="GO" id="GO:0006508">
    <property type="term" value="P:proteolysis"/>
    <property type="evidence" value="ECO:0007669"/>
    <property type="project" value="UniProtKB-KW"/>
</dbReference>
<organism evidence="9 10">
    <name type="scientific">Parastrongyloides trichosuri</name>
    <name type="common">Possum-specific nematode worm</name>
    <dbReference type="NCBI Taxonomy" id="131310"/>
    <lineage>
        <taxon>Eukaryota</taxon>
        <taxon>Metazoa</taxon>
        <taxon>Ecdysozoa</taxon>
        <taxon>Nematoda</taxon>
        <taxon>Chromadorea</taxon>
        <taxon>Rhabditida</taxon>
        <taxon>Tylenchina</taxon>
        <taxon>Panagrolaimomorpha</taxon>
        <taxon>Strongyloidoidea</taxon>
        <taxon>Strongyloididae</taxon>
        <taxon>Parastrongyloides</taxon>
    </lineage>
</organism>
<evidence type="ECO:0000313" key="10">
    <source>
        <dbReference type="WBParaSite" id="PTRK_0001671400.1"/>
    </source>
</evidence>
<dbReference type="Gene3D" id="3.40.390.10">
    <property type="entry name" value="Collagenase (Catalytic Domain)"/>
    <property type="match status" value="1"/>
</dbReference>
<dbReference type="PRINTS" id="PR00480">
    <property type="entry name" value="ASTACIN"/>
</dbReference>
<dbReference type="SMART" id="SM00235">
    <property type="entry name" value="ZnMc"/>
    <property type="match status" value="1"/>
</dbReference>
<dbReference type="SUPFAM" id="SSF55486">
    <property type="entry name" value="Metalloproteases ('zincins'), catalytic domain"/>
    <property type="match status" value="1"/>
</dbReference>
<dbReference type="GO" id="GO:0004222">
    <property type="term" value="F:metalloendopeptidase activity"/>
    <property type="evidence" value="ECO:0007669"/>
    <property type="project" value="UniProtKB-UniRule"/>
</dbReference>
<evidence type="ECO:0000256" key="2">
    <source>
        <dbReference type="ARBA" id="ARBA00022723"/>
    </source>
</evidence>
<evidence type="ECO:0000256" key="6">
    <source>
        <dbReference type="ARBA" id="ARBA00023157"/>
    </source>
</evidence>
<dbReference type="GO" id="GO:0008270">
    <property type="term" value="F:zinc ion binding"/>
    <property type="evidence" value="ECO:0007669"/>
    <property type="project" value="InterPro"/>
</dbReference>
<keyword evidence="2 7" id="KW-0479">Metal-binding</keyword>
<evidence type="ECO:0000256" key="7">
    <source>
        <dbReference type="RuleBase" id="RU361183"/>
    </source>
</evidence>
<dbReference type="Proteomes" id="UP000038045">
    <property type="component" value="Unplaced"/>
</dbReference>
<evidence type="ECO:0000313" key="9">
    <source>
        <dbReference type="Proteomes" id="UP000038045"/>
    </source>
</evidence>
<evidence type="ECO:0000256" key="5">
    <source>
        <dbReference type="ARBA" id="ARBA00023049"/>
    </source>
</evidence>
<keyword evidence="4 7" id="KW-0862">Zinc</keyword>
<keyword evidence="3 7" id="KW-0378">Hydrolase</keyword>
<dbReference type="PANTHER" id="PTHR10127:SF780">
    <property type="entry name" value="METALLOENDOPEPTIDASE"/>
    <property type="match status" value="1"/>
</dbReference>
<keyword evidence="5 7" id="KW-0482">Metalloprotease</keyword>
<sequence length="156" mass="18055">INCTEAQGYSKRETESQNHIKYDVKSSDNEEDVKKVLDHISSLTCIQFDKSTTSLTKTKKITFGSKIQNECYKQFSCLLKQAIVKMGLFNVHRRQDRDKYVTIKKENYDPSDEKYFQISESNLPGIYQTGYDFGSIMHAKDTFKSINNKSTIEPKI</sequence>
<evidence type="ECO:0000256" key="4">
    <source>
        <dbReference type="ARBA" id="ARBA00022833"/>
    </source>
</evidence>
<feature type="domain" description="Peptidase metallopeptidase" evidence="8">
    <location>
        <begin position="11"/>
        <end position="135"/>
    </location>
</feature>
<dbReference type="PANTHER" id="PTHR10127">
    <property type="entry name" value="DISCOIDIN, CUB, EGF, LAMININ , AND ZINC METALLOPROTEASE DOMAIN CONTAINING"/>
    <property type="match status" value="1"/>
</dbReference>
<dbReference type="InterPro" id="IPR006026">
    <property type="entry name" value="Peptidase_Metallo"/>
</dbReference>
<reference evidence="10" key="1">
    <citation type="submission" date="2016-03" db="UniProtKB">
        <authorList>
            <consortium name="WormBaseParasite"/>
        </authorList>
    </citation>
    <scope>IDENTIFICATION</scope>
</reference>
<keyword evidence="1 7" id="KW-0645">Protease</keyword>
<evidence type="ECO:0000259" key="8">
    <source>
        <dbReference type="SMART" id="SM00235"/>
    </source>
</evidence>
<dbReference type="InterPro" id="IPR001506">
    <property type="entry name" value="Peptidase_M12A"/>
</dbReference>
<dbReference type="WBParaSite" id="PTRK_0001671400.1">
    <property type="protein sequence ID" value="PTRK_0001671400.1"/>
    <property type="gene ID" value="PTRK_0001671400"/>
</dbReference>